<keyword evidence="1" id="KW-0150">Chloroplast</keyword>
<keyword evidence="1" id="KW-0687">Ribonucleoprotein</keyword>
<dbReference type="AlphaFoldDB" id="A0A5P9RYG7"/>
<geneLocation type="chloroplast" evidence="1"/>
<dbReference type="InterPro" id="IPR044958">
    <property type="entry name" value="Ribosomal_bL32_plant/cyanobact"/>
</dbReference>
<dbReference type="PANTHER" id="PTHR36083">
    <property type="entry name" value="50S RIBOSOMAL PROTEIN L32, CHLOROPLASTIC"/>
    <property type="match status" value="1"/>
</dbReference>
<evidence type="ECO:0000313" key="1">
    <source>
        <dbReference type="EMBL" id="QFV18695.1"/>
    </source>
</evidence>
<name>A0A5P9RYG7_9MAGN</name>
<dbReference type="GO" id="GO:0005840">
    <property type="term" value="C:ribosome"/>
    <property type="evidence" value="ECO:0007669"/>
    <property type="project" value="UniProtKB-KW"/>
</dbReference>
<organism evidence="1">
    <name type="scientific">Clematis aethusifolia</name>
    <dbReference type="NCBI Taxonomy" id="748688"/>
    <lineage>
        <taxon>Eukaryota</taxon>
        <taxon>Viridiplantae</taxon>
        <taxon>Streptophyta</taxon>
        <taxon>Embryophyta</taxon>
        <taxon>Tracheophyta</taxon>
        <taxon>Spermatophyta</taxon>
        <taxon>Magnoliopsida</taxon>
        <taxon>Ranunculales</taxon>
        <taxon>Ranunculaceae</taxon>
        <taxon>Ranunculoideae</taxon>
        <taxon>Anemoneae</taxon>
        <taxon>Clematis</taxon>
    </lineage>
</organism>
<keyword evidence="1" id="KW-0689">Ribosomal protein</keyword>
<reference evidence="1" key="1">
    <citation type="journal article" date="2019" name="Sci. Rep.">
        <title>Structural variation of the complete chloroplast genome and plastid phylogenomics of the genus Asteropyrum (Ranunculaceae).</title>
        <authorList>
            <person name="He J."/>
            <person name="Yao M."/>
            <person name="Lyu R.D."/>
            <person name="Lin L.L."/>
            <person name="Liu H.J."/>
            <person name="Pei L.Y."/>
            <person name="Yan S.X."/>
            <person name="Xie L."/>
            <person name="Cheng J."/>
        </authorList>
    </citation>
    <scope>NUCLEOTIDE SEQUENCE</scope>
</reference>
<dbReference type="EMBL" id="MK253462">
    <property type="protein sequence ID" value="QFV18695.1"/>
    <property type="molecule type" value="Genomic_DNA"/>
</dbReference>
<accession>A0A5P9RYG7</accession>
<keyword evidence="1" id="KW-0934">Plastid</keyword>
<proteinExistence type="predicted"/>
<protein>
    <submittedName>
        <fullName evidence="1">Ribosomal protein L32</fullName>
    </submittedName>
</protein>
<sequence length="61" mass="6945">MAIQKKRMSMSKSIFVKFFGKIKCIGQEKAFSLAKSLSTGNSKSFFVQQTSNILYNILYNI</sequence>
<gene>
    <name evidence="1" type="primary">rpl32</name>
</gene>
<dbReference type="PANTHER" id="PTHR36083:SF1">
    <property type="entry name" value="LARGE RIBOSOMAL SUBUNIT PROTEIN BL32C"/>
    <property type="match status" value="1"/>
</dbReference>